<dbReference type="AlphaFoldDB" id="A0A1A9WI13"/>
<reference evidence="3" key="1">
    <citation type="submission" date="2014-03" db="EMBL/GenBank/DDBJ databases">
        <authorList>
            <person name="Aksoy S."/>
            <person name="Warren W."/>
            <person name="Wilson R.K."/>
        </authorList>
    </citation>
    <scope>NUCLEOTIDE SEQUENCE [LARGE SCALE GENOMIC DNA]</scope>
    <source>
        <strain evidence="3">IAEA</strain>
    </source>
</reference>
<keyword evidence="3" id="KW-1185">Reference proteome</keyword>
<keyword evidence="1" id="KW-1133">Transmembrane helix</keyword>
<evidence type="ECO:0000313" key="2">
    <source>
        <dbReference type="EnsemblMetazoa" id="GBRI020543-PA"/>
    </source>
</evidence>
<dbReference type="VEuPathDB" id="VectorBase:GBRI020543"/>
<dbReference type="Proteomes" id="UP000091820">
    <property type="component" value="Unassembled WGS sequence"/>
</dbReference>
<sequence length="287" mass="31596">MNNKPDNNKQNIVNVLLQTPVGTVGLAGVLALLKKGNIATTCQANHFVHYSKSQSVQCKVHPENCEYFFQVWPTGTLEITMVLDTLSRFGVGPIGTLGSIIVLDTLSRLGAGSIGTKEIVMDFHTVSRINIGLSGIIENKMDTFHEILKMDIIPSEYQYHDLMSLTAIKSKAELFAPPPDEGHVVVSNTVVDSVSETLACVRPEPVLLSRSVTDDVSVTRESPIVVPELGILCTASVRDWQNPLPHSAHLKGFSFEWIYLVMKGKTNTKIKGDYNHKKVIEEEESLV</sequence>
<accession>A0A1A9WI13</accession>
<keyword evidence="1" id="KW-0472">Membrane</keyword>
<keyword evidence="1" id="KW-0812">Transmembrane</keyword>
<proteinExistence type="predicted"/>
<dbReference type="EnsemblMetazoa" id="GBRI020543-RA">
    <property type="protein sequence ID" value="GBRI020543-PA"/>
    <property type="gene ID" value="GBRI020543"/>
</dbReference>
<name>A0A1A9WI13_9MUSC</name>
<feature type="transmembrane region" description="Helical" evidence="1">
    <location>
        <begin position="12"/>
        <end position="33"/>
    </location>
</feature>
<evidence type="ECO:0000256" key="1">
    <source>
        <dbReference type="SAM" id="Phobius"/>
    </source>
</evidence>
<evidence type="ECO:0000313" key="3">
    <source>
        <dbReference type="Proteomes" id="UP000091820"/>
    </source>
</evidence>
<protein>
    <submittedName>
        <fullName evidence="2">Uncharacterized protein</fullName>
    </submittedName>
</protein>
<organism evidence="2 3">
    <name type="scientific">Glossina brevipalpis</name>
    <dbReference type="NCBI Taxonomy" id="37001"/>
    <lineage>
        <taxon>Eukaryota</taxon>
        <taxon>Metazoa</taxon>
        <taxon>Ecdysozoa</taxon>
        <taxon>Arthropoda</taxon>
        <taxon>Hexapoda</taxon>
        <taxon>Insecta</taxon>
        <taxon>Pterygota</taxon>
        <taxon>Neoptera</taxon>
        <taxon>Endopterygota</taxon>
        <taxon>Diptera</taxon>
        <taxon>Brachycera</taxon>
        <taxon>Muscomorpha</taxon>
        <taxon>Hippoboscoidea</taxon>
        <taxon>Glossinidae</taxon>
        <taxon>Glossina</taxon>
    </lineage>
</organism>
<reference evidence="2" key="2">
    <citation type="submission" date="2020-05" db="UniProtKB">
        <authorList>
            <consortium name="EnsemblMetazoa"/>
        </authorList>
    </citation>
    <scope>IDENTIFICATION</scope>
    <source>
        <strain evidence="2">IAEA</strain>
    </source>
</reference>